<dbReference type="Pfam" id="PF11236">
    <property type="entry name" value="DUF3037"/>
    <property type="match status" value="1"/>
</dbReference>
<protein>
    <recommendedName>
        <fullName evidence="2">DUF3037 domain-containing protein</fullName>
    </recommendedName>
</protein>
<dbReference type="EMBL" id="CADCVK010000198">
    <property type="protein sequence ID" value="CAA9477133.1"/>
    <property type="molecule type" value="Genomic_DNA"/>
</dbReference>
<evidence type="ECO:0000313" key="1">
    <source>
        <dbReference type="EMBL" id="CAA9477133.1"/>
    </source>
</evidence>
<evidence type="ECO:0008006" key="2">
    <source>
        <dbReference type="Google" id="ProtNLM"/>
    </source>
</evidence>
<name>A0A6J4RLW8_9ACTN</name>
<gene>
    <name evidence="1" type="ORF">AVDCRST_MAG12-1258</name>
</gene>
<accession>A0A6J4RLW8</accession>
<organism evidence="1">
    <name type="scientific">uncultured Rubrobacteraceae bacterium</name>
    <dbReference type="NCBI Taxonomy" id="349277"/>
    <lineage>
        <taxon>Bacteria</taxon>
        <taxon>Bacillati</taxon>
        <taxon>Actinomycetota</taxon>
        <taxon>Rubrobacteria</taxon>
        <taxon>Rubrobacterales</taxon>
        <taxon>Rubrobacteraceae</taxon>
        <taxon>environmental samples</taxon>
    </lineage>
</organism>
<dbReference type="AlphaFoldDB" id="A0A6J4RLW8"/>
<proteinExistence type="predicted"/>
<reference evidence="1" key="1">
    <citation type="submission" date="2020-02" db="EMBL/GenBank/DDBJ databases">
        <authorList>
            <person name="Meier V. D."/>
        </authorList>
    </citation>
    <scope>NUCLEOTIDE SEQUENCE</scope>
    <source>
        <strain evidence="1">AVDCRST_MAG12</strain>
    </source>
</reference>
<dbReference type="InterPro" id="IPR021398">
    <property type="entry name" value="DUF3037"/>
</dbReference>
<sequence>MPSPFEYALLRVVPRVERGEFVNAGVVLYCQEKRFLEAAIDLDPERLRALDPRLDPETVRAHLEAARRVCAGGPGAGPIGLLPPVQRFGWLVAPRSTVVQPGPVHTGLAEDPDEALDHLLETMVRAPR</sequence>